<organism evidence="1 2">
    <name type="scientific">Datura stramonium</name>
    <name type="common">Jimsonweed</name>
    <name type="synonym">Common thornapple</name>
    <dbReference type="NCBI Taxonomy" id="4076"/>
    <lineage>
        <taxon>Eukaryota</taxon>
        <taxon>Viridiplantae</taxon>
        <taxon>Streptophyta</taxon>
        <taxon>Embryophyta</taxon>
        <taxon>Tracheophyta</taxon>
        <taxon>Spermatophyta</taxon>
        <taxon>Magnoliopsida</taxon>
        <taxon>eudicotyledons</taxon>
        <taxon>Gunneridae</taxon>
        <taxon>Pentapetalae</taxon>
        <taxon>asterids</taxon>
        <taxon>lamiids</taxon>
        <taxon>Solanales</taxon>
        <taxon>Solanaceae</taxon>
        <taxon>Solanoideae</taxon>
        <taxon>Datureae</taxon>
        <taxon>Datura</taxon>
    </lineage>
</organism>
<dbReference type="Proteomes" id="UP000823775">
    <property type="component" value="Unassembled WGS sequence"/>
</dbReference>
<sequence>GSSQVVLQSLIFQIRTDQRLSSSGSNLEKKKIVFINVFKETNMLSQPVVVSNYLHRLVTIENQEKIDKVSSACLLNKTAQACAK</sequence>
<feature type="non-terminal residue" evidence="1">
    <location>
        <position position="1"/>
    </location>
</feature>
<proteinExistence type="predicted"/>
<accession>A0ABS8TL26</accession>
<protein>
    <submittedName>
        <fullName evidence="1">Uncharacterized protein</fullName>
    </submittedName>
</protein>
<name>A0ABS8TL26_DATST</name>
<reference evidence="1 2" key="1">
    <citation type="journal article" date="2021" name="BMC Genomics">
        <title>Datura genome reveals duplications of psychoactive alkaloid biosynthetic genes and high mutation rate following tissue culture.</title>
        <authorList>
            <person name="Rajewski A."/>
            <person name="Carter-House D."/>
            <person name="Stajich J."/>
            <person name="Litt A."/>
        </authorList>
    </citation>
    <scope>NUCLEOTIDE SEQUENCE [LARGE SCALE GENOMIC DNA]</scope>
    <source>
        <strain evidence="1">AR-01</strain>
    </source>
</reference>
<evidence type="ECO:0000313" key="2">
    <source>
        <dbReference type="Proteomes" id="UP000823775"/>
    </source>
</evidence>
<evidence type="ECO:0000313" key="1">
    <source>
        <dbReference type="EMBL" id="MCD7471621.1"/>
    </source>
</evidence>
<keyword evidence="2" id="KW-1185">Reference proteome</keyword>
<feature type="non-terminal residue" evidence="1">
    <location>
        <position position="84"/>
    </location>
</feature>
<dbReference type="EMBL" id="JACEIK010001704">
    <property type="protein sequence ID" value="MCD7471621.1"/>
    <property type="molecule type" value="Genomic_DNA"/>
</dbReference>
<gene>
    <name evidence="1" type="ORF">HAX54_012201</name>
</gene>
<comment type="caution">
    <text evidence="1">The sequence shown here is derived from an EMBL/GenBank/DDBJ whole genome shotgun (WGS) entry which is preliminary data.</text>
</comment>